<dbReference type="PIRSF" id="PIRSF004982">
    <property type="entry name" value="SlP"/>
    <property type="match status" value="1"/>
</dbReference>
<dbReference type="PANTHER" id="PTHR37530">
    <property type="entry name" value="OUTER MEMBRANE PROTEIN SLP"/>
    <property type="match status" value="1"/>
</dbReference>
<protein>
    <recommendedName>
        <fullName evidence="3">Outer membrane lipoprotein Slp</fullName>
    </recommendedName>
</protein>
<name>W4LH57_ENTF1</name>
<reference evidence="1 2" key="1">
    <citation type="journal article" date="2014" name="Nature">
        <title>An environmental bacterial taxon with a large and distinct metabolic repertoire.</title>
        <authorList>
            <person name="Wilson M.C."/>
            <person name="Mori T."/>
            <person name="Ruckert C."/>
            <person name="Uria A.R."/>
            <person name="Helf M.J."/>
            <person name="Takada K."/>
            <person name="Gernert C."/>
            <person name="Steffens U.A."/>
            <person name="Heycke N."/>
            <person name="Schmitt S."/>
            <person name="Rinke C."/>
            <person name="Helfrich E.J."/>
            <person name="Brachmann A.O."/>
            <person name="Gurgui C."/>
            <person name="Wakimoto T."/>
            <person name="Kracht M."/>
            <person name="Crusemann M."/>
            <person name="Hentschel U."/>
            <person name="Abe I."/>
            <person name="Matsunaga S."/>
            <person name="Kalinowski J."/>
            <person name="Takeyama H."/>
            <person name="Piel J."/>
        </authorList>
    </citation>
    <scope>NUCLEOTIDE SEQUENCE [LARGE SCALE GENOMIC DNA]</scope>
    <source>
        <strain evidence="2">TSY1</strain>
    </source>
</reference>
<sequence>MLLVSLLCSGMACAPVFEPELRGQIDPALSYPELLASPASHAGRVVLLGGTIVEAANFETFTRLILLQYPLGRDDRPRTNQPSGGRFLLRIPGYLETEVYRPGRAISVIGEVQGQEDLPLGETSYAYPALIPKHLHLWPEGETGPRIRVGIGVGFSKGF</sequence>
<evidence type="ECO:0000313" key="1">
    <source>
        <dbReference type="EMBL" id="ETW97292.1"/>
    </source>
</evidence>
<dbReference type="GO" id="GO:0019867">
    <property type="term" value="C:outer membrane"/>
    <property type="evidence" value="ECO:0007669"/>
    <property type="project" value="InterPro"/>
</dbReference>
<keyword evidence="2" id="KW-1185">Reference proteome</keyword>
<dbReference type="HOGENOM" id="CLU_100924_2_1_7"/>
<dbReference type="AlphaFoldDB" id="W4LH57"/>
<comment type="caution">
    <text evidence="1">The sequence shown here is derived from an EMBL/GenBank/DDBJ whole genome shotgun (WGS) entry which is preliminary data.</text>
</comment>
<organism evidence="1 2">
    <name type="scientific">Entotheonella factor</name>
    <dbReference type="NCBI Taxonomy" id="1429438"/>
    <lineage>
        <taxon>Bacteria</taxon>
        <taxon>Pseudomonadati</taxon>
        <taxon>Nitrospinota/Tectimicrobiota group</taxon>
        <taxon>Candidatus Tectimicrobiota</taxon>
        <taxon>Candidatus Entotheonellia</taxon>
        <taxon>Candidatus Entotheonellales</taxon>
        <taxon>Candidatus Entotheonellaceae</taxon>
        <taxon>Candidatus Entotheonella</taxon>
    </lineage>
</organism>
<gene>
    <name evidence="1" type="ORF">ETSY1_23260</name>
</gene>
<dbReference type="InterPro" id="IPR004658">
    <property type="entry name" value="OMP_Slp"/>
</dbReference>
<dbReference type="EMBL" id="AZHW01000682">
    <property type="protein sequence ID" value="ETW97292.1"/>
    <property type="molecule type" value="Genomic_DNA"/>
</dbReference>
<proteinExistence type="predicted"/>
<dbReference type="PATRIC" id="fig|1429438.4.peg.4478"/>
<dbReference type="PANTHER" id="PTHR37530:SF1">
    <property type="entry name" value="OUTER MEMBRANE PROTEIN SLP"/>
    <property type="match status" value="1"/>
</dbReference>
<dbReference type="Proteomes" id="UP000019141">
    <property type="component" value="Unassembled WGS sequence"/>
</dbReference>
<accession>W4LH57</accession>
<evidence type="ECO:0000313" key="2">
    <source>
        <dbReference type="Proteomes" id="UP000019141"/>
    </source>
</evidence>
<dbReference type="Pfam" id="PF03843">
    <property type="entry name" value="Slp"/>
    <property type="match status" value="1"/>
</dbReference>
<evidence type="ECO:0008006" key="3">
    <source>
        <dbReference type="Google" id="ProtNLM"/>
    </source>
</evidence>